<dbReference type="FunFam" id="3.40.309.10:FF:000003">
    <property type="entry name" value="Aldehyde dehydrogenase"/>
    <property type="match status" value="1"/>
</dbReference>
<name>A0A937A456_9FLAO</name>
<dbReference type="PIRSF" id="PIRSF036492">
    <property type="entry name" value="ALDH"/>
    <property type="match status" value="1"/>
</dbReference>
<dbReference type="Proteomes" id="UP000651057">
    <property type="component" value="Unassembled WGS sequence"/>
</dbReference>
<evidence type="ECO:0000256" key="5">
    <source>
        <dbReference type="PIRSR" id="PIRSR036492-1"/>
    </source>
</evidence>
<dbReference type="GO" id="GO:0005737">
    <property type="term" value="C:cytoplasm"/>
    <property type="evidence" value="ECO:0007669"/>
    <property type="project" value="TreeGrafter"/>
</dbReference>
<dbReference type="PROSITE" id="PS00070">
    <property type="entry name" value="ALDEHYDE_DEHYDR_CYS"/>
    <property type="match status" value="1"/>
</dbReference>
<dbReference type="Pfam" id="PF00171">
    <property type="entry name" value="Aldedh"/>
    <property type="match status" value="1"/>
</dbReference>
<dbReference type="PANTHER" id="PTHR43570:SF20">
    <property type="entry name" value="ALDEHYDE DEHYDROGENASE ALDX-RELATED"/>
    <property type="match status" value="1"/>
</dbReference>
<dbReference type="CDD" id="cd07134">
    <property type="entry name" value="ALDH_AlkH-like"/>
    <property type="match status" value="1"/>
</dbReference>
<dbReference type="GO" id="GO:0006081">
    <property type="term" value="P:aldehyde metabolic process"/>
    <property type="evidence" value="ECO:0007669"/>
    <property type="project" value="InterPro"/>
</dbReference>
<reference evidence="9" key="1">
    <citation type="submission" date="2021-01" db="EMBL/GenBank/DDBJ databases">
        <authorList>
            <person name="Zhong Y.L."/>
        </authorList>
    </citation>
    <scope>NUCLEOTIDE SEQUENCE</scope>
    <source>
        <strain evidence="9">KCTC 23302</strain>
    </source>
</reference>
<accession>A0A937A456</accession>
<feature type="active site" evidence="5">
    <location>
        <position position="253"/>
    </location>
</feature>
<feature type="domain" description="Aldehyde dehydrogenase" evidence="8">
    <location>
        <begin position="16"/>
        <end position="442"/>
    </location>
</feature>
<dbReference type="InterPro" id="IPR016160">
    <property type="entry name" value="Ald_DH_CS_CYS"/>
</dbReference>
<sequence>MATPFNETEISVIESIYAKQKSNYFTIGKTKARERIQKLKKLQNVIFTFRKELQEAMWKDYRKPAAEVDLTEIYPVIQEIKFASKHLKRWMKPKRVAKPITMIGSSSWIHHEPKGMSLIIAPWNYPMQLLFAPLVSAIAAGNTVILKPSEFTSHTVDVLKNIVSEAFEEQEIAVVEGGVEVSTALLNMKFNHIFFTGAPEIGKIVMAAASKHLASVTLELGGKSPTIIDETANIKAIVPRIAWAKFVNAGQICIAPDYAIVHESKKEEFIRSMGQQITKHYGDDAANSSDYLRIISPKHFLRLKGYLENTIEQGGKIAHGGTLLEVENYIEPTLVENVPMDSDVMKYEIFGPILPIITYKNRQEVIDLINSKEKPLALYVYSRSKKNIKYFIENTSAGGTCINMSAVHVGNPNLPFGGINNSGIGKSRGHYGFLEFTNERSVLHQKLPSAVEFMAPPYTQLKQRLIDLTLKYF</sequence>
<dbReference type="InterPro" id="IPR016163">
    <property type="entry name" value="Ald_DH_C"/>
</dbReference>
<evidence type="ECO:0000256" key="6">
    <source>
        <dbReference type="PROSITE-ProRule" id="PRU10007"/>
    </source>
</evidence>
<dbReference type="AlphaFoldDB" id="A0A937A456"/>
<gene>
    <name evidence="9" type="ORF">JJQ60_10780</name>
</gene>
<dbReference type="PANTHER" id="PTHR43570">
    <property type="entry name" value="ALDEHYDE DEHYDROGENASE"/>
    <property type="match status" value="1"/>
</dbReference>
<evidence type="ECO:0000313" key="9">
    <source>
        <dbReference type="EMBL" id="MBL0684004.1"/>
    </source>
</evidence>
<evidence type="ECO:0000256" key="7">
    <source>
        <dbReference type="RuleBase" id="RU003345"/>
    </source>
</evidence>
<dbReference type="InterPro" id="IPR016161">
    <property type="entry name" value="Ald_DH/histidinol_DH"/>
</dbReference>
<comment type="similarity">
    <text evidence="1 4 7">Belongs to the aldehyde dehydrogenase family.</text>
</comment>
<dbReference type="RefSeq" id="WP_201919524.1">
    <property type="nucleotide sequence ID" value="NZ_BAABAX010000005.1"/>
</dbReference>
<dbReference type="FunFam" id="3.40.605.10:FF:000004">
    <property type="entry name" value="Aldehyde dehydrogenase"/>
    <property type="match status" value="1"/>
</dbReference>
<dbReference type="Gene3D" id="3.40.605.10">
    <property type="entry name" value="Aldehyde Dehydrogenase, Chain A, domain 1"/>
    <property type="match status" value="1"/>
</dbReference>
<evidence type="ECO:0000259" key="8">
    <source>
        <dbReference type="Pfam" id="PF00171"/>
    </source>
</evidence>
<protein>
    <recommendedName>
        <fullName evidence="4">Aldehyde dehydrogenase</fullName>
    </recommendedName>
</protein>
<organism evidence="9 10">
    <name type="scientific">Aquimarina mytili</name>
    <dbReference type="NCBI Taxonomy" id="874423"/>
    <lineage>
        <taxon>Bacteria</taxon>
        <taxon>Pseudomonadati</taxon>
        <taxon>Bacteroidota</taxon>
        <taxon>Flavobacteriia</taxon>
        <taxon>Flavobacteriales</taxon>
        <taxon>Flavobacteriaceae</taxon>
        <taxon>Aquimarina</taxon>
    </lineage>
</organism>
<evidence type="ECO:0000256" key="3">
    <source>
        <dbReference type="ARBA" id="ARBA00023027"/>
    </source>
</evidence>
<comment type="caution">
    <text evidence="9">The sequence shown here is derived from an EMBL/GenBank/DDBJ whole genome shotgun (WGS) entry which is preliminary data.</text>
</comment>
<keyword evidence="3" id="KW-0520">NAD</keyword>
<dbReference type="InterPro" id="IPR029510">
    <property type="entry name" value="Ald_DH_CS_GLU"/>
</dbReference>
<evidence type="ECO:0000256" key="2">
    <source>
        <dbReference type="ARBA" id="ARBA00023002"/>
    </source>
</evidence>
<keyword evidence="10" id="KW-1185">Reference proteome</keyword>
<dbReference type="Gene3D" id="3.40.309.10">
    <property type="entry name" value="Aldehyde Dehydrogenase, Chain A, domain 2"/>
    <property type="match status" value="1"/>
</dbReference>
<dbReference type="EMBL" id="JAERQJ010000003">
    <property type="protein sequence ID" value="MBL0684004.1"/>
    <property type="molecule type" value="Genomic_DNA"/>
</dbReference>
<dbReference type="PROSITE" id="PS00687">
    <property type="entry name" value="ALDEHYDE_DEHYDR_GLU"/>
    <property type="match status" value="1"/>
</dbReference>
<evidence type="ECO:0000256" key="4">
    <source>
        <dbReference type="PIRNR" id="PIRNR036492"/>
    </source>
</evidence>
<proteinExistence type="inferred from homology"/>
<dbReference type="InterPro" id="IPR012394">
    <property type="entry name" value="Aldehyde_DH_NAD(P)"/>
</dbReference>
<evidence type="ECO:0000256" key="1">
    <source>
        <dbReference type="ARBA" id="ARBA00009986"/>
    </source>
</evidence>
<dbReference type="InterPro" id="IPR016162">
    <property type="entry name" value="Ald_DH_N"/>
</dbReference>
<dbReference type="GO" id="GO:0004029">
    <property type="term" value="F:aldehyde dehydrogenase (NAD+) activity"/>
    <property type="evidence" value="ECO:0007669"/>
    <property type="project" value="TreeGrafter"/>
</dbReference>
<feature type="active site" evidence="5 6">
    <location>
        <position position="219"/>
    </location>
</feature>
<dbReference type="SUPFAM" id="SSF53720">
    <property type="entry name" value="ALDH-like"/>
    <property type="match status" value="1"/>
</dbReference>
<evidence type="ECO:0000313" key="10">
    <source>
        <dbReference type="Proteomes" id="UP000651057"/>
    </source>
</evidence>
<dbReference type="InterPro" id="IPR015590">
    <property type="entry name" value="Aldehyde_DH_dom"/>
</dbReference>
<keyword evidence="2 4" id="KW-0560">Oxidoreductase</keyword>